<dbReference type="AlphaFoldDB" id="A0A177BAR2"/>
<dbReference type="PANTHER" id="PTHR22957:SF502">
    <property type="entry name" value="SMALL G PROTEIN SIGNALING MODULATOR 2-RELATED"/>
    <property type="match status" value="1"/>
</dbReference>
<dbReference type="Proteomes" id="UP000078046">
    <property type="component" value="Unassembled WGS sequence"/>
</dbReference>
<sequence length="146" mass="17612">YVYENLDTGYMQGMCDILAPILIIDNELKQFLDQEDNSMRLYFSYRWFLLDFKRELSYEGVFNVWETIWSAACICTPHFTHFFALSLVQYYREIIIYNQMNYTDLIKFFNGKMAEKHDYIAILNLAKEHVRKICELYENECESAQE</sequence>
<protein>
    <recommendedName>
        <fullName evidence="2">Rab-GAP TBC domain-containing protein</fullName>
    </recommendedName>
</protein>
<dbReference type="GO" id="GO:0005096">
    <property type="term" value="F:GTPase activator activity"/>
    <property type="evidence" value="ECO:0007669"/>
    <property type="project" value="UniProtKB-KW"/>
</dbReference>
<evidence type="ECO:0000259" key="2">
    <source>
        <dbReference type="PROSITE" id="PS50086"/>
    </source>
</evidence>
<dbReference type="Gene3D" id="1.10.472.80">
    <property type="entry name" value="Ypt/Rab-GAP domain of gyp1p, domain 3"/>
    <property type="match status" value="1"/>
</dbReference>
<evidence type="ECO:0000256" key="1">
    <source>
        <dbReference type="ARBA" id="ARBA00022468"/>
    </source>
</evidence>
<dbReference type="PANTHER" id="PTHR22957">
    <property type="entry name" value="TBC1 DOMAIN FAMILY MEMBER GTPASE-ACTIVATING PROTEIN"/>
    <property type="match status" value="1"/>
</dbReference>
<dbReference type="InterPro" id="IPR035969">
    <property type="entry name" value="Rab-GAP_TBC_sf"/>
</dbReference>
<reference evidence="3 4" key="1">
    <citation type="submission" date="2016-04" db="EMBL/GenBank/DDBJ databases">
        <title>The genome of Intoshia linei affirms orthonectids as highly simplified spiralians.</title>
        <authorList>
            <person name="Mikhailov K.V."/>
            <person name="Slusarev G.S."/>
            <person name="Nikitin M.A."/>
            <person name="Logacheva M.D."/>
            <person name="Penin A."/>
            <person name="Aleoshin V."/>
            <person name="Panchin Y.V."/>
        </authorList>
    </citation>
    <scope>NUCLEOTIDE SEQUENCE [LARGE SCALE GENOMIC DNA]</scope>
    <source>
        <strain evidence="3">Intl2013</strain>
        <tissue evidence="3">Whole animal</tissue>
    </source>
</reference>
<dbReference type="EMBL" id="LWCA01000053">
    <property type="protein sequence ID" value="OAF71407.1"/>
    <property type="molecule type" value="Genomic_DNA"/>
</dbReference>
<dbReference type="OrthoDB" id="10264062at2759"/>
<keyword evidence="4" id="KW-1185">Reference proteome</keyword>
<dbReference type="SUPFAM" id="SSF47923">
    <property type="entry name" value="Ypt/Rab-GAP domain of gyp1p"/>
    <property type="match status" value="2"/>
</dbReference>
<organism evidence="3 4">
    <name type="scientific">Intoshia linei</name>
    <dbReference type="NCBI Taxonomy" id="1819745"/>
    <lineage>
        <taxon>Eukaryota</taxon>
        <taxon>Metazoa</taxon>
        <taxon>Spiralia</taxon>
        <taxon>Lophotrochozoa</taxon>
        <taxon>Mesozoa</taxon>
        <taxon>Orthonectida</taxon>
        <taxon>Rhopaluridae</taxon>
        <taxon>Intoshia</taxon>
    </lineage>
</organism>
<evidence type="ECO:0000313" key="4">
    <source>
        <dbReference type="Proteomes" id="UP000078046"/>
    </source>
</evidence>
<accession>A0A177BAR2</accession>
<gene>
    <name evidence="3" type="ORF">A3Q56_00808</name>
</gene>
<feature type="non-terminal residue" evidence="3">
    <location>
        <position position="1"/>
    </location>
</feature>
<dbReference type="InterPro" id="IPR000195">
    <property type="entry name" value="Rab-GAP-TBC_dom"/>
</dbReference>
<feature type="domain" description="Rab-GAP TBC" evidence="2">
    <location>
        <begin position="1"/>
        <end position="72"/>
    </location>
</feature>
<keyword evidence="1" id="KW-0343">GTPase activation</keyword>
<comment type="caution">
    <text evidence="3">The sequence shown here is derived from an EMBL/GenBank/DDBJ whole genome shotgun (WGS) entry which is preliminary data.</text>
</comment>
<proteinExistence type="predicted"/>
<name>A0A177BAR2_9BILA</name>
<evidence type="ECO:0000313" key="3">
    <source>
        <dbReference type="EMBL" id="OAF71407.1"/>
    </source>
</evidence>
<dbReference type="PROSITE" id="PS50086">
    <property type="entry name" value="TBC_RABGAP"/>
    <property type="match status" value="1"/>
</dbReference>